<dbReference type="GeneID" id="118468369"/>
<sequence length="278" mass="31174">MYNQSYNNTYGVSAGFYGQEYNQQYYYQQQQQHVQQQKQQMLAGVMSYYPAQESMAMVFNQYQQGPQPMHPQQAAYQYQQHQQQHQQQLDYQMTPALYLLNQQAELLQRSLSKPTGSSSSKSKRSNTSGNGGKVSRKVRGPYQNKTLSPTPSPVAHKTTPETDRLSVSSDMSCSVVQQLSITPPPTASTAEPRNAASVTAGTEQQTRNQKRKSDSFLDYERQATIKQARFDHNQETADNACTTTIGTLGSMVPTVSPKQVTSIFRSVALMAESSCHRN</sequence>
<dbReference type="EnsemblMetazoa" id="AALB000842-RA">
    <property type="protein sequence ID" value="AALB000842-PA"/>
    <property type="gene ID" value="AALB000842"/>
</dbReference>
<feature type="region of interest" description="Disordered" evidence="1">
    <location>
        <begin position="110"/>
        <end position="170"/>
    </location>
</feature>
<name>A0A182F307_ANOAL</name>
<reference evidence="2" key="2">
    <citation type="submission" date="2022-08" db="UniProtKB">
        <authorList>
            <consortium name="EnsemblMetazoa"/>
        </authorList>
    </citation>
    <scope>IDENTIFICATION</scope>
    <source>
        <strain evidence="2">STECLA/ALBI9_A</strain>
    </source>
</reference>
<reference evidence="2 3" key="1">
    <citation type="journal article" date="2017" name="G3 (Bethesda)">
        <title>The Physical Genome Mapping of Anopheles albimanus Corrected Scaffold Misassemblies and Identified Interarm Rearrangements in Genus Anopheles.</title>
        <authorList>
            <person name="Artemov G.N."/>
            <person name="Peery A.N."/>
            <person name="Jiang X."/>
            <person name="Tu Z."/>
            <person name="Stegniy V.N."/>
            <person name="Sharakhova M.V."/>
            <person name="Sharakhov I.V."/>
        </authorList>
    </citation>
    <scope>NUCLEOTIDE SEQUENCE [LARGE SCALE GENOMIC DNA]</scope>
    <source>
        <strain evidence="2 3">ALBI9_A</strain>
    </source>
</reference>
<dbReference type="Proteomes" id="UP000069272">
    <property type="component" value="Chromosome 2L"/>
</dbReference>
<evidence type="ECO:0000313" key="2">
    <source>
        <dbReference type="EnsemblMetazoa" id="AALB000842-PA"/>
    </source>
</evidence>
<dbReference type="OrthoDB" id="7742312at2759"/>
<accession>A0A182F307</accession>
<dbReference type="KEGG" id="aali:118468369"/>
<organism evidence="2 3">
    <name type="scientific">Anopheles albimanus</name>
    <name type="common">New world malaria mosquito</name>
    <dbReference type="NCBI Taxonomy" id="7167"/>
    <lineage>
        <taxon>Eukaryota</taxon>
        <taxon>Metazoa</taxon>
        <taxon>Ecdysozoa</taxon>
        <taxon>Arthropoda</taxon>
        <taxon>Hexapoda</taxon>
        <taxon>Insecta</taxon>
        <taxon>Pterygota</taxon>
        <taxon>Neoptera</taxon>
        <taxon>Endopterygota</taxon>
        <taxon>Diptera</taxon>
        <taxon>Nematocera</taxon>
        <taxon>Culicoidea</taxon>
        <taxon>Culicidae</taxon>
        <taxon>Anophelinae</taxon>
        <taxon>Anopheles</taxon>
    </lineage>
</organism>
<feature type="region of interest" description="Disordered" evidence="1">
    <location>
        <begin position="182"/>
        <end position="215"/>
    </location>
</feature>
<dbReference type="AlphaFoldDB" id="A0A182F307"/>
<dbReference type="VEuPathDB" id="VectorBase:AALB20_034532"/>
<feature type="compositionally biased region" description="Low complexity" evidence="1">
    <location>
        <begin position="110"/>
        <end position="128"/>
    </location>
</feature>
<evidence type="ECO:0000313" key="3">
    <source>
        <dbReference type="Proteomes" id="UP000069272"/>
    </source>
</evidence>
<protein>
    <submittedName>
        <fullName evidence="2">Uncharacterized protein</fullName>
    </submittedName>
</protein>
<keyword evidence="3" id="KW-1185">Reference proteome</keyword>
<dbReference type="VEuPathDB" id="VectorBase:AALB000842"/>
<dbReference type="RefSeq" id="XP_035795022.1">
    <property type="nucleotide sequence ID" value="XM_035939129.1"/>
</dbReference>
<feature type="compositionally biased region" description="Polar residues" evidence="1">
    <location>
        <begin position="182"/>
        <end position="207"/>
    </location>
</feature>
<evidence type="ECO:0000256" key="1">
    <source>
        <dbReference type="SAM" id="MobiDB-lite"/>
    </source>
</evidence>
<proteinExistence type="predicted"/>